<feature type="domain" description="SusD-like N-terminal" evidence="7">
    <location>
        <begin position="83"/>
        <end position="221"/>
    </location>
</feature>
<dbReference type="Pfam" id="PF14322">
    <property type="entry name" value="SusD-like_3"/>
    <property type="match status" value="1"/>
</dbReference>
<dbReference type="InterPro" id="IPR033985">
    <property type="entry name" value="SusD-like_N"/>
</dbReference>
<keyword evidence="4" id="KW-0472">Membrane</keyword>
<dbReference type="InterPro" id="IPR011990">
    <property type="entry name" value="TPR-like_helical_dom_sf"/>
</dbReference>
<sequence length="454" mass="51459">MLWVTLILIIPVFNSCEDFVEVDSPNNQLNGSDVFENADTVDAAFAHIYSQLRENAFTDGSISGLSYLMGHYADELTLYSGSLPSVKTYTNNTVLPSDYTIKKWWDTSYNLIYATNSILEGVENSTTLTLDEKSRFLGEAYFLRGFIHFYLVNLYGNIPYIEHTDYSLNSSVLRLEESEVYTKIISDLLQAKSLLTEDDTTFFNLKPNRFVASALLSRVYLYQEEWQMALSESLEIIDSGSYNLNSDLSQVFVKTSTETLWQLDSGFFGTNTKEAVTFIFVSGPPPNSYLSNFLLNDFEAGDARFTNWVDSVSEGSETWYLPFKYKLNVPTGSTEECSILFRLAELYLISAEAHAQLGNLSEAKNLLNVIRDRAMLTSITSNNQSEILNAILKERQIELFSELGHRFFDLKRKGRANDILSPIKPNWNTTDLLLPIPDSELLLNPNLLPQNDGY</sequence>
<dbReference type="InterPro" id="IPR012944">
    <property type="entry name" value="SusD_RagB_dom"/>
</dbReference>
<dbReference type="GO" id="GO:0009279">
    <property type="term" value="C:cell outer membrane"/>
    <property type="evidence" value="ECO:0007669"/>
    <property type="project" value="UniProtKB-SubCell"/>
</dbReference>
<evidence type="ECO:0000313" key="9">
    <source>
        <dbReference type="Proteomes" id="UP000029644"/>
    </source>
</evidence>
<comment type="similarity">
    <text evidence="2">Belongs to the SusD family.</text>
</comment>
<accession>A0A090VG52</accession>
<gene>
    <name evidence="8" type="ORF">JCM19300_2806</name>
</gene>
<dbReference type="Gene3D" id="1.25.40.390">
    <property type="match status" value="1"/>
</dbReference>
<dbReference type="Pfam" id="PF07980">
    <property type="entry name" value="SusD_RagB"/>
    <property type="match status" value="1"/>
</dbReference>
<organism evidence="8 9">
    <name type="scientific">Algibacter lectus</name>
    <dbReference type="NCBI Taxonomy" id="221126"/>
    <lineage>
        <taxon>Bacteria</taxon>
        <taxon>Pseudomonadati</taxon>
        <taxon>Bacteroidota</taxon>
        <taxon>Flavobacteriia</taxon>
        <taxon>Flavobacteriales</taxon>
        <taxon>Flavobacteriaceae</taxon>
        <taxon>Algibacter</taxon>
    </lineage>
</organism>
<evidence type="ECO:0000259" key="7">
    <source>
        <dbReference type="Pfam" id="PF14322"/>
    </source>
</evidence>
<dbReference type="AlphaFoldDB" id="A0A090VG52"/>
<evidence type="ECO:0000313" key="8">
    <source>
        <dbReference type="EMBL" id="GAL63770.1"/>
    </source>
</evidence>
<evidence type="ECO:0000256" key="5">
    <source>
        <dbReference type="ARBA" id="ARBA00023237"/>
    </source>
</evidence>
<evidence type="ECO:0000256" key="1">
    <source>
        <dbReference type="ARBA" id="ARBA00004442"/>
    </source>
</evidence>
<evidence type="ECO:0000259" key="6">
    <source>
        <dbReference type="Pfam" id="PF07980"/>
    </source>
</evidence>
<proteinExistence type="inferred from homology"/>
<protein>
    <submittedName>
        <fullName evidence="8">Putative outer membrane protein</fullName>
    </submittedName>
</protein>
<feature type="domain" description="RagB/SusD" evidence="6">
    <location>
        <begin position="311"/>
        <end position="454"/>
    </location>
</feature>
<dbReference type="SUPFAM" id="SSF48452">
    <property type="entry name" value="TPR-like"/>
    <property type="match status" value="1"/>
</dbReference>
<evidence type="ECO:0000256" key="4">
    <source>
        <dbReference type="ARBA" id="ARBA00023136"/>
    </source>
</evidence>
<keyword evidence="5" id="KW-0998">Cell outer membrane</keyword>
<name>A0A090VG52_9FLAO</name>
<keyword evidence="3" id="KW-0732">Signal</keyword>
<evidence type="ECO:0000256" key="2">
    <source>
        <dbReference type="ARBA" id="ARBA00006275"/>
    </source>
</evidence>
<reference evidence="8 9" key="1">
    <citation type="journal article" date="2014" name="Genome Announc.">
        <title>Draft Genome Sequences of Marine Flavobacterium Algibacter lectus Strains SS8 and NR4.</title>
        <authorList>
            <person name="Takatani N."/>
            <person name="Nakanishi M."/>
            <person name="Meirelles P."/>
            <person name="Mino S."/>
            <person name="Suda W."/>
            <person name="Oshima K."/>
            <person name="Hattori M."/>
            <person name="Ohkuma M."/>
            <person name="Hosokawa M."/>
            <person name="Miyashita K."/>
            <person name="Thompson F.L."/>
            <person name="Niwa A."/>
            <person name="Sawabe T."/>
            <person name="Sawabe T."/>
        </authorList>
    </citation>
    <scope>NUCLEOTIDE SEQUENCE [LARGE SCALE GENOMIC DNA]</scope>
    <source>
        <strain evidence="8 9">JCM 19300</strain>
    </source>
</reference>
<comment type="caution">
    <text evidence="8">The sequence shown here is derived from an EMBL/GenBank/DDBJ whole genome shotgun (WGS) entry which is preliminary data.</text>
</comment>
<dbReference type="EMBL" id="BBNQ01000013">
    <property type="protein sequence ID" value="GAL63770.1"/>
    <property type="molecule type" value="Genomic_DNA"/>
</dbReference>
<comment type="subcellular location">
    <subcellularLocation>
        <location evidence="1">Cell outer membrane</location>
    </subcellularLocation>
</comment>
<dbReference type="RefSeq" id="WP_042505659.1">
    <property type="nucleotide sequence ID" value="NZ_BBNQ01000013.1"/>
</dbReference>
<dbReference type="Proteomes" id="UP000029644">
    <property type="component" value="Unassembled WGS sequence"/>
</dbReference>
<dbReference type="CDD" id="cd08977">
    <property type="entry name" value="SusD"/>
    <property type="match status" value="1"/>
</dbReference>
<evidence type="ECO:0000256" key="3">
    <source>
        <dbReference type="ARBA" id="ARBA00022729"/>
    </source>
</evidence>